<reference evidence="2" key="1">
    <citation type="submission" date="2023-10" db="EMBL/GenBank/DDBJ databases">
        <title>Genome assemblies of two species of porcelain crab, Petrolisthes cinctipes and Petrolisthes manimaculis (Anomura: Porcellanidae).</title>
        <authorList>
            <person name="Angst P."/>
        </authorList>
    </citation>
    <scope>NUCLEOTIDE SEQUENCE</scope>
    <source>
        <strain evidence="2">PB745_01</strain>
        <tissue evidence="2">Gill</tissue>
    </source>
</reference>
<feature type="compositionally biased region" description="Low complexity" evidence="1">
    <location>
        <begin position="46"/>
        <end position="56"/>
    </location>
</feature>
<protein>
    <submittedName>
        <fullName evidence="2">Uncharacterized protein</fullName>
    </submittedName>
</protein>
<feature type="region of interest" description="Disordered" evidence="1">
    <location>
        <begin position="1"/>
        <end position="82"/>
    </location>
</feature>
<evidence type="ECO:0000256" key="1">
    <source>
        <dbReference type="SAM" id="MobiDB-lite"/>
    </source>
</evidence>
<dbReference type="EMBL" id="JAWQEG010001262">
    <property type="protein sequence ID" value="KAK3881078.1"/>
    <property type="molecule type" value="Genomic_DNA"/>
</dbReference>
<comment type="caution">
    <text evidence="2">The sequence shown here is derived from an EMBL/GenBank/DDBJ whole genome shotgun (WGS) entry which is preliminary data.</text>
</comment>
<evidence type="ECO:0000313" key="3">
    <source>
        <dbReference type="Proteomes" id="UP001286313"/>
    </source>
</evidence>
<gene>
    <name evidence="2" type="ORF">Pcinc_014459</name>
</gene>
<sequence>MGQKQRKTKNHCKLRSETEKTLSGLTEGKKEPCDTNQSRAHPSDPNNNNNNDNNDNISFHFHPLSLLKRRNEDDESKHSNNN</sequence>
<feature type="compositionally biased region" description="Basic and acidic residues" evidence="1">
    <location>
        <begin position="69"/>
        <end position="82"/>
    </location>
</feature>
<name>A0AAE1KRC6_PETCI</name>
<proteinExistence type="predicted"/>
<evidence type="ECO:0000313" key="2">
    <source>
        <dbReference type="EMBL" id="KAK3881078.1"/>
    </source>
</evidence>
<feature type="compositionally biased region" description="Basic residues" evidence="1">
    <location>
        <begin position="1"/>
        <end position="13"/>
    </location>
</feature>
<accession>A0AAE1KRC6</accession>
<organism evidence="2 3">
    <name type="scientific">Petrolisthes cinctipes</name>
    <name type="common">Flat porcelain crab</name>
    <dbReference type="NCBI Taxonomy" id="88211"/>
    <lineage>
        <taxon>Eukaryota</taxon>
        <taxon>Metazoa</taxon>
        <taxon>Ecdysozoa</taxon>
        <taxon>Arthropoda</taxon>
        <taxon>Crustacea</taxon>
        <taxon>Multicrustacea</taxon>
        <taxon>Malacostraca</taxon>
        <taxon>Eumalacostraca</taxon>
        <taxon>Eucarida</taxon>
        <taxon>Decapoda</taxon>
        <taxon>Pleocyemata</taxon>
        <taxon>Anomura</taxon>
        <taxon>Galatheoidea</taxon>
        <taxon>Porcellanidae</taxon>
        <taxon>Petrolisthes</taxon>
    </lineage>
</organism>
<keyword evidence="3" id="KW-1185">Reference proteome</keyword>
<dbReference type="AlphaFoldDB" id="A0AAE1KRC6"/>
<dbReference type="Proteomes" id="UP001286313">
    <property type="component" value="Unassembled WGS sequence"/>
</dbReference>